<comment type="caution">
    <text evidence="1">The sequence shown here is derived from an EMBL/GenBank/DDBJ whole genome shotgun (WGS) entry which is preliminary data.</text>
</comment>
<name>A0ABT0QD49_9FLAO</name>
<gene>
    <name evidence="1" type="ORF">M3P09_06105</name>
</gene>
<evidence type="ECO:0000313" key="2">
    <source>
        <dbReference type="Proteomes" id="UP001165381"/>
    </source>
</evidence>
<dbReference type="Proteomes" id="UP001165381">
    <property type="component" value="Unassembled WGS sequence"/>
</dbReference>
<reference evidence="1" key="1">
    <citation type="submission" date="2022-05" db="EMBL/GenBank/DDBJ databases">
        <authorList>
            <person name="Park J.-S."/>
        </authorList>
    </citation>
    <scope>NUCLEOTIDE SEQUENCE</scope>
    <source>
        <strain evidence="1">2012CJ34-3</strain>
    </source>
</reference>
<evidence type="ECO:0008006" key="3">
    <source>
        <dbReference type="Google" id="ProtNLM"/>
    </source>
</evidence>
<proteinExistence type="predicted"/>
<sequence>MKKIITLLIFSLCFISCNKSEKKIAYNATQETGIKCSENGCQGLYEGAEFINGSDIAHQFSNKMSNVVGNKLKELYNSKKYKKVDFSKIDMTTQGMGSGHVIYKLSIPFISVQEKCNAYTSFDHVGGWNHSPALSERELQLKKALMKDHKLNISDLKTTPEGLQEYWIQWKNKKVQFDCK</sequence>
<dbReference type="RefSeq" id="WP_249972424.1">
    <property type="nucleotide sequence ID" value="NZ_JAMFLZ010000002.1"/>
</dbReference>
<evidence type="ECO:0000313" key="1">
    <source>
        <dbReference type="EMBL" id="MCL6294558.1"/>
    </source>
</evidence>
<keyword evidence="2" id="KW-1185">Reference proteome</keyword>
<protein>
    <recommendedName>
        <fullName evidence="3">Lipoprotein</fullName>
    </recommendedName>
</protein>
<dbReference type="EMBL" id="JAMFLZ010000002">
    <property type="protein sequence ID" value="MCL6294558.1"/>
    <property type="molecule type" value="Genomic_DNA"/>
</dbReference>
<organism evidence="1 2">
    <name type="scientific">Jejuia spongiicola</name>
    <dbReference type="NCBI Taxonomy" id="2942207"/>
    <lineage>
        <taxon>Bacteria</taxon>
        <taxon>Pseudomonadati</taxon>
        <taxon>Bacteroidota</taxon>
        <taxon>Flavobacteriia</taxon>
        <taxon>Flavobacteriales</taxon>
        <taxon>Flavobacteriaceae</taxon>
        <taxon>Jejuia</taxon>
    </lineage>
</organism>
<accession>A0ABT0QD49</accession>